<dbReference type="GO" id="GO:0006171">
    <property type="term" value="P:cAMP biosynthetic process"/>
    <property type="evidence" value="ECO:0007669"/>
    <property type="project" value="TreeGrafter"/>
</dbReference>
<dbReference type="InterPro" id="IPR029151">
    <property type="entry name" value="Sensor-like_sf"/>
</dbReference>
<dbReference type="GO" id="GO:0035556">
    <property type="term" value="P:intracellular signal transduction"/>
    <property type="evidence" value="ECO:0007669"/>
    <property type="project" value="InterPro"/>
</dbReference>
<keyword evidence="1" id="KW-0472">Membrane</keyword>
<gene>
    <name evidence="3" type="ORF">K1W69_15840</name>
</gene>
<accession>A0AAE2ZQK5</accession>
<feature type="transmembrane region" description="Helical" evidence="1">
    <location>
        <begin position="6"/>
        <end position="27"/>
    </location>
</feature>
<dbReference type="Gene3D" id="3.30.70.1230">
    <property type="entry name" value="Nucleotide cyclase"/>
    <property type="match status" value="1"/>
</dbReference>
<feature type="domain" description="Guanylate cyclase" evidence="2">
    <location>
        <begin position="450"/>
        <end position="582"/>
    </location>
</feature>
<comment type="caution">
    <text evidence="3">The sequence shown here is derived from an EMBL/GenBank/DDBJ whole genome shotgun (WGS) entry which is preliminary data.</text>
</comment>
<name>A0AAE2ZQK5_9HYPH</name>
<dbReference type="SUPFAM" id="SSF103190">
    <property type="entry name" value="Sensory domain-like"/>
    <property type="match status" value="1"/>
</dbReference>
<dbReference type="AlphaFoldDB" id="A0AAE2ZQK5"/>
<dbReference type="PROSITE" id="PS50125">
    <property type="entry name" value="GUANYLATE_CYCLASE_2"/>
    <property type="match status" value="1"/>
</dbReference>
<dbReference type="EMBL" id="JAICBX010000003">
    <property type="protein sequence ID" value="MBW8638668.1"/>
    <property type="molecule type" value="Genomic_DNA"/>
</dbReference>
<dbReference type="SUPFAM" id="SSF55073">
    <property type="entry name" value="Nucleotide cyclase"/>
    <property type="match status" value="1"/>
</dbReference>
<dbReference type="InterPro" id="IPR001054">
    <property type="entry name" value="A/G_cyclase"/>
</dbReference>
<dbReference type="PANTHER" id="PTHR43081:SF1">
    <property type="entry name" value="ADENYLATE CYCLASE, TERMINAL-DIFFERENTIATION SPECIFIC"/>
    <property type="match status" value="1"/>
</dbReference>
<reference evidence="3" key="1">
    <citation type="submission" date="2021-08" db="EMBL/GenBank/DDBJ databases">
        <title>Hoeflea bacterium WL0058 sp. nov., isolated from the sediment.</title>
        <authorList>
            <person name="Wang L."/>
            <person name="Zhang D."/>
        </authorList>
    </citation>
    <scope>NUCLEOTIDE SEQUENCE</scope>
    <source>
        <strain evidence="3">WL0058</strain>
    </source>
</reference>
<organism evidence="3 4">
    <name type="scientific">Flavimaribacter sediminis</name>
    <dbReference type="NCBI Taxonomy" id="2865987"/>
    <lineage>
        <taxon>Bacteria</taxon>
        <taxon>Pseudomonadati</taxon>
        <taxon>Pseudomonadota</taxon>
        <taxon>Alphaproteobacteria</taxon>
        <taxon>Hyphomicrobiales</taxon>
        <taxon>Rhizobiaceae</taxon>
        <taxon>Flavimaribacter</taxon>
    </lineage>
</organism>
<evidence type="ECO:0000259" key="2">
    <source>
        <dbReference type="PROSITE" id="PS50125"/>
    </source>
</evidence>
<keyword evidence="1" id="KW-0812">Transmembrane</keyword>
<sequence length="633" mass="69943">MTLSFRLTVTSLVMVILITLALMLIGLQYRILTIAVHTSAGDSMESVSERVATRIDARLANTVRLVNFLSAIPSIADQERPGADNQAIELFRMMLEQSLGYESVYVGYADGYWLQLLRVAELAPEQRELFKTPEGAVYILNQVIPGAPGQLPLFRHFLDADMQLISEITIPHLGYDARTRPWYLDAQGHHTAAISRPYLSYVSDESLITVSAELDGLMKGVVGIDIQTEEFSHFVSEQAEIENTVSVVYMADGTLLAHPQYHSLLAKKLIASDNVVLPTVADLDNGLVKDALADSKEKTREAGGVHDDEGDYWLYRIGPLHIPDFPGAHIVLLAEETDFAGDIRRLQWRGFLVACAIGAIFLPVSWFAASRISRQLLAITDEANRLQTMQTPPERPIGSLINEIRNLGQAVHLAQKAIWSFSRFVPSELVRRLLKDEMSTEIGGVRQGLSVVFTDVENFTTIAENTDPNVLMSQTSRYFSALTDAFLAEGGTIDKFIGDAVMVFWNAPEPQDDHVKSACRAVLAAREASKAINTQFEAEGLPRFRTRFGVNTGVAVVGNLGSSERMNYTALGNTVNLAARLESLNKEYDTDILVSEAVRDQAGDTFTFRKVDRTIAKGMTHATTVYELVGEQK</sequence>
<dbReference type="RefSeq" id="WP_220229407.1">
    <property type="nucleotide sequence ID" value="NZ_JAICBX010000003.1"/>
</dbReference>
<dbReference type="SMART" id="SM00044">
    <property type="entry name" value="CYCc"/>
    <property type="match status" value="1"/>
</dbReference>
<evidence type="ECO:0000313" key="3">
    <source>
        <dbReference type="EMBL" id="MBW8638668.1"/>
    </source>
</evidence>
<dbReference type="GO" id="GO:0004016">
    <property type="term" value="F:adenylate cyclase activity"/>
    <property type="evidence" value="ECO:0007669"/>
    <property type="project" value="UniProtKB-ARBA"/>
</dbReference>
<dbReference type="CDD" id="cd07302">
    <property type="entry name" value="CHD"/>
    <property type="match status" value="1"/>
</dbReference>
<dbReference type="InterPro" id="IPR029787">
    <property type="entry name" value="Nucleotide_cyclase"/>
</dbReference>
<dbReference type="Proteomes" id="UP001196509">
    <property type="component" value="Unassembled WGS sequence"/>
</dbReference>
<feature type="transmembrane region" description="Helical" evidence="1">
    <location>
        <begin position="351"/>
        <end position="369"/>
    </location>
</feature>
<dbReference type="InterPro" id="IPR050697">
    <property type="entry name" value="Adenylyl/Guanylyl_Cyclase_3/4"/>
</dbReference>
<protein>
    <submittedName>
        <fullName evidence="3">Adenylate/guanylate cyclase domain-containing protein</fullName>
    </submittedName>
</protein>
<proteinExistence type="predicted"/>
<keyword evidence="1" id="KW-1133">Transmembrane helix</keyword>
<keyword evidence="4" id="KW-1185">Reference proteome</keyword>
<evidence type="ECO:0000313" key="4">
    <source>
        <dbReference type="Proteomes" id="UP001196509"/>
    </source>
</evidence>
<dbReference type="Pfam" id="PF00211">
    <property type="entry name" value="Guanylate_cyc"/>
    <property type="match status" value="1"/>
</dbReference>
<dbReference type="Gene3D" id="3.30.450.20">
    <property type="entry name" value="PAS domain"/>
    <property type="match status" value="1"/>
</dbReference>
<evidence type="ECO:0000256" key="1">
    <source>
        <dbReference type="SAM" id="Phobius"/>
    </source>
</evidence>
<dbReference type="PANTHER" id="PTHR43081">
    <property type="entry name" value="ADENYLATE CYCLASE, TERMINAL-DIFFERENTIATION SPECIFIC-RELATED"/>
    <property type="match status" value="1"/>
</dbReference>